<dbReference type="SMART" id="SM00220">
    <property type="entry name" value="S_TKc"/>
    <property type="match status" value="1"/>
</dbReference>
<evidence type="ECO:0000259" key="5">
    <source>
        <dbReference type="SMART" id="SM00220"/>
    </source>
</evidence>
<gene>
    <name evidence="6" type="ORF">F0U60_52265</name>
</gene>
<keyword evidence="3 6" id="KW-0418">Kinase</keyword>
<evidence type="ECO:0000313" key="7">
    <source>
        <dbReference type="Proteomes" id="UP001611383"/>
    </source>
</evidence>
<dbReference type="InterPro" id="IPR050660">
    <property type="entry name" value="NEK_Ser/Thr_kinase"/>
</dbReference>
<dbReference type="Gene3D" id="1.10.510.10">
    <property type="entry name" value="Transferase(Phosphotransferase) domain 1"/>
    <property type="match status" value="1"/>
</dbReference>
<dbReference type="PANTHER" id="PTHR43671">
    <property type="entry name" value="SERINE/THREONINE-PROTEIN KINASE NEK"/>
    <property type="match status" value="1"/>
</dbReference>
<proteinExistence type="predicted"/>
<accession>A0ABY9X8K9</accession>
<keyword evidence="4" id="KW-0067">ATP-binding</keyword>
<dbReference type="Pfam" id="PF00069">
    <property type="entry name" value="Pkinase"/>
    <property type="match status" value="1"/>
</dbReference>
<evidence type="ECO:0000256" key="2">
    <source>
        <dbReference type="ARBA" id="ARBA00022741"/>
    </source>
</evidence>
<dbReference type="PANTHER" id="PTHR43671:SF106">
    <property type="entry name" value="NIMA-LIKE KINASE"/>
    <property type="match status" value="1"/>
</dbReference>
<keyword evidence="7" id="KW-1185">Reference proteome</keyword>
<name>A0ABY9X8K9_9BACT</name>
<protein>
    <submittedName>
        <fullName evidence="6">Protein kinase</fullName>
    </submittedName>
</protein>
<organism evidence="6 7">
    <name type="scientific">Archangium minus</name>
    <dbReference type="NCBI Taxonomy" id="83450"/>
    <lineage>
        <taxon>Bacteria</taxon>
        <taxon>Pseudomonadati</taxon>
        <taxon>Myxococcota</taxon>
        <taxon>Myxococcia</taxon>
        <taxon>Myxococcales</taxon>
        <taxon>Cystobacterineae</taxon>
        <taxon>Archangiaceae</taxon>
        <taxon>Archangium</taxon>
    </lineage>
</organism>
<dbReference type="EMBL" id="CP043494">
    <property type="protein sequence ID" value="WNG51739.1"/>
    <property type="molecule type" value="Genomic_DNA"/>
</dbReference>
<dbReference type="InterPro" id="IPR011009">
    <property type="entry name" value="Kinase-like_dom_sf"/>
</dbReference>
<dbReference type="SUPFAM" id="SSF56112">
    <property type="entry name" value="Protein kinase-like (PK-like)"/>
    <property type="match status" value="1"/>
</dbReference>
<dbReference type="InterPro" id="IPR000719">
    <property type="entry name" value="Prot_kinase_dom"/>
</dbReference>
<sequence length="347" mass="39220">MMMSFLHELPPVRRFRLPFTRRRHFFALGRLVYEALGSLGARETEEPLMLARLEHIPGPEGLCVIERLHRSVDSRRCQSLAWEATHALRLSHPGLLQMRQFAILQPRPHLEQPYAVFEYVGGRSLASVLRLSAVLERKPLSVAAACDIAAQVADALDYLHTRSDSRGWSWALSHGDISPSLIWLTPEGRVKLVGFGTRSSRLVGRSERRREWAGLCREALYFPCDPRFQELPPCRVDLYSLAVVLLEMLLGQPLWALDFSSKWRLGLPAEEVERLLRGLRLPSGLGDVIRDAMRCDSSGAVSTAAGLRRALRLYTREGRGVATELGWLEREVTWRVSPWEANPLSSA</sequence>
<evidence type="ECO:0000256" key="3">
    <source>
        <dbReference type="ARBA" id="ARBA00022777"/>
    </source>
</evidence>
<reference evidence="6 7" key="1">
    <citation type="submission" date="2019-08" db="EMBL/GenBank/DDBJ databases">
        <title>Archangium and Cystobacter genomes.</title>
        <authorList>
            <person name="Chen I.-C.K."/>
            <person name="Wielgoss S."/>
        </authorList>
    </citation>
    <scope>NUCLEOTIDE SEQUENCE [LARGE SCALE GENOMIC DNA]</scope>
    <source>
        <strain evidence="6 7">Cbm 6</strain>
    </source>
</reference>
<dbReference type="GO" id="GO:0016301">
    <property type="term" value="F:kinase activity"/>
    <property type="evidence" value="ECO:0007669"/>
    <property type="project" value="UniProtKB-KW"/>
</dbReference>
<feature type="domain" description="Protein kinase" evidence="5">
    <location>
        <begin position="33"/>
        <end position="314"/>
    </location>
</feature>
<keyword evidence="1" id="KW-0808">Transferase</keyword>
<keyword evidence="2" id="KW-0547">Nucleotide-binding</keyword>
<evidence type="ECO:0000313" key="6">
    <source>
        <dbReference type="EMBL" id="WNG51739.1"/>
    </source>
</evidence>
<evidence type="ECO:0000256" key="4">
    <source>
        <dbReference type="ARBA" id="ARBA00022840"/>
    </source>
</evidence>
<evidence type="ECO:0000256" key="1">
    <source>
        <dbReference type="ARBA" id="ARBA00022679"/>
    </source>
</evidence>
<dbReference type="Proteomes" id="UP001611383">
    <property type="component" value="Chromosome"/>
</dbReference>